<keyword evidence="6" id="KW-0539">Nucleus</keyword>
<dbReference type="InterPro" id="IPR051615">
    <property type="entry name" value="Transcr_Regulatory_Elem"/>
</dbReference>
<keyword evidence="5" id="KW-0804">Transcription</keyword>
<name>A0A5N6Y2Q7_9EURO</name>
<evidence type="ECO:0000313" key="8">
    <source>
        <dbReference type="EMBL" id="KAE8338050.1"/>
    </source>
</evidence>
<sequence>MPDEDDSALRHLLQTRGMEDVQSVLKRSENNSKNVPDPKADQNQPLDSQGEHPFIEDLNPDLIDPNLFLMCFPDVTKDIPHGPAHCESAASLPGASDDSLFQDCSDDTFVKINTESPMRAPCGIEDSLSRTKGSGNENVAQESIAHPRPDTTRLPLSIQQLLSNEPRCQHDIPTKDESLSDSEGVEELVTQLSDRMGSLQIGSDGHVRYYGPTSHFNLLRMPTPDNSTIHRTVRQDGPDVLDRLGVNKEIPAGFEEHLINLYFTWHNPLFQVVDREMYEPARQQWRTKMEETPYYSEALTNAM</sequence>
<keyword evidence="2" id="KW-0862">Zinc</keyword>
<keyword evidence="4" id="KW-0238">DNA-binding</keyword>
<protein>
    <submittedName>
        <fullName evidence="8">Uncharacterized protein</fullName>
    </submittedName>
</protein>
<accession>A0A5N6Y2Q7</accession>
<organism evidence="8">
    <name type="scientific">Aspergillus arachidicola</name>
    <dbReference type="NCBI Taxonomy" id="656916"/>
    <lineage>
        <taxon>Eukaryota</taxon>
        <taxon>Fungi</taxon>
        <taxon>Dikarya</taxon>
        <taxon>Ascomycota</taxon>
        <taxon>Pezizomycotina</taxon>
        <taxon>Eurotiomycetes</taxon>
        <taxon>Eurotiomycetidae</taxon>
        <taxon>Eurotiales</taxon>
        <taxon>Aspergillaceae</taxon>
        <taxon>Aspergillus</taxon>
        <taxon>Aspergillus subgen. Circumdati</taxon>
    </lineage>
</organism>
<evidence type="ECO:0000256" key="1">
    <source>
        <dbReference type="ARBA" id="ARBA00022723"/>
    </source>
</evidence>
<keyword evidence="1" id="KW-0479">Metal-binding</keyword>
<feature type="region of interest" description="Disordered" evidence="7">
    <location>
        <begin position="13"/>
        <end position="58"/>
    </location>
</feature>
<dbReference type="OrthoDB" id="2154091at2759"/>
<dbReference type="AlphaFoldDB" id="A0A5N6Y2Q7"/>
<dbReference type="GO" id="GO:0003677">
    <property type="term" value="F:DNA binding"/>
    <property type="evidence" value="ECO:0007669"/>
    <property type="project" value="UniProtKB-KW"/>
</dbReference>
<evidence type="ECO:0000256" key="7">
    <source>
        <dbReference type="SAM" id="MobiDB-lite"/>
    </source>
</evidence>
<dbReference type="Proteomes" id="UP000325558">
    <property type="component" value="Unassembled WGS sequence"/>
</dbReference>
<evidence type="ECO:0000256" key="3">
    <source>
        <dbReference type="ARBA" id="ARBA00023015"/>
    </source>
</evidence>
<dbReference type="CDD" id="cd12148">
    <property type="entry name" value="fungal_TF_MHR"/>
    <property type="match status" value="1"/>
</dbReference>
<evidence type="ECO:0000256" key="2">
    <source>
        <dbReference type="ARBA" id="ARBA00022833"/>
    </source>
</evidence>
<proteinExistence type="predicted"/>
<evidence type="ECO:0000256" key="6">
    <source>
        <dbReference type="ARBA" id="ARBA00023242"/>
    </source>
</evidence>
<feature type="compositionally biased region" description="Basic and acidic residues" evidence="7">
    <location>
        <begin position="26"/>
        <end position="40"/>
    </location>
</feature>
<dbReference type="EMBL" id="ML737172">
    <property type="protein sequence ID" value="KAE8338050.1"/>
    <property type="molecule type" value="Genomic_DNA"/>
</dbReference>
<keyword evidence="3" id="KW-0805">Transcription regulation</keyword>
<dbReference type="GO" id="GO:0046872">
    <property type="term" value="F:metal ion binding"/>
    <property type="evidence" value="ECO:0007669"/>
    <property type="project" value="UniProtKB-KW"/>
</dbReference>
<evidence type="ECO:0000256" key="5">
    <source>
        <dbReference type="ARBA" id="ARBA00023163"/>
    </source>
</evidence>
<evidence type="ECO:0000256" key="4">
    <source>
        <dbReference type="ARBA" id="ARBA00023125"/>
    </source>
</evidence>
<gene>
    <name evidence="8" type="ORF">BDV24DRAFT_153921</name>
</gene>
<dbReference type="PANTHER" id="PTHR31313:SF77">
    <property type="entry name" value="ZN(II)2CYS6 TRANSCRIPTION FACTOR (EUROFUNG)"/>
    <property type="match status" value="1"/>
</dbReference>
<dbReference type="PANTHER" id="PTHR31313">
    <property type="entry name" value="TY1 ENHANCER ACTIVATOR"/>
    <property type="match status" value="1"/>
</dbReference>
<reference evidence="8" key="1">
    <citation type="submission" date="2019-04" db="EMBL/GenBank/DDBJ databases">
        <title>Friends and foes A comparative genomics study of 23 Aspergillus species from section Flavi.</title>
        <authorList>
            <consortium name="DOE Joint Genome Institute"/>
            <person name="Kjaerbolling I."/>
            <person name="Vesth T."/>
            <person name="Frisvad J.C."/>
            <person name="Nybo J.L."/>
            <person name="Theobald S."/>
            <person name="Kildgaard S."/>
            <person name="Isbrandt T."/>
            <person name="Kuo A."/>
            <person name="Sato A."/>
            <person name="Lyhne E.K."/>
            <person name="Kogle M.E."/>
            <person name="Wiebenga A."/>
            <person name="Kun R.S."/>
            <person name="Lubbers R.J."/>
            <person name="Makela M.R."/>
            <person name="Barry K."/>
            <person name="Chovatia M."/>
            <person name="Clum A."/>
            <person name="Daum C."/>
            <person name="Haridas S."/>
            <person name="He G."/>
            <person name="LaButti K."/>
            <person name="Lipzen A."/>
            <person name="Mondo S."/>
            <person name="Riley R."/>
            <person name="Salamov A."/>
            <person name="Simmons B.A."/>
            <person name="Magnuson J.K."/>
            <person name="Henrissat B."/>
            <person name="Mortensen U.H."/>
            <person name="Larsen T.O."/>
            <person name="Devries R.P."/>
            <person name="Grigoriev I.V."/>
            <person name="Machida M."/>
            <person name="Baker S.E."/>
            <person name="Andersen M.R."/>
        </authorList>
    </citation>
    <scope>NUCLEOTIDE SEQUENCE</scope>
    <source>
        <strain evidence="8">CBS 117612</strain>
    </source>
</reference>